<evidence type="ECO:0000256" key="2">
    <source>
        <dbReference type="SAM" id="SignalP"/>
    </source>
</evidence>
<reference evidence="5" key="1">
    <citation type="submission" date="2016-11" db="UniProtKB">
        <authorList>
            <consortium name="WormBaseParasite"/>
        </authorList>
    </citation>
    <scope>IDENTIFICATION</scope>
</reference>
<dbReference type="InterPro" id="IPR002619">
    <property type="entry name" value="CX"/>
</dbReference>
<keyword evidence="4" id="KW-1185">Reference proteome</keyword>
<evidence type="ECO:0000313" key="4">
    <source>
        <dbReference type="Proteomes" id="UP000095287"/>
    </source>
</evidence>
<sequence length="282" mass="32139">MLSVLLVALLSAANALKANEMICWDHAPTVETNVLLHNIVTKGVERFQAGKVIDATDTDNKQYRYSLQKPTYNEGYEQLFEYSFDPSKLFQAKGKFMGYYEYDRLYTIYFVCPRNTVQCGLFCCPSSTVQQQIIAASYFTDSSDMRRIDTQTTVTIGRVTYALIRSDQRCEYKLQWSEELHREVRLDSGKPISSVYFDCAPDEYCCQLGCRRNASAVHVEYARVQAPSSLRADSASIFHAIPRHLLFVVGTSVVLTIILVGAIKGMWKRAKNERRSQKPEEV</sequence>
<dbReference type="PANTHER" id="PTHR47520:SF11">
    <property type="entry name" value="CX DOMAIN-CONTAINING PROTEIN"/>
    <property type="match status" value="1"/>
</dbReference>
<keyword evidence="1" id="KW-1133">Transmembrane helix</keyword>
<evidence type="ECO:0000259" key="3">
    <source>
        <dbReference type="Pfam" id="PF01705"/>
    </source>
</evidence>
<evidence type="ECO:0000256" key="1">
    <source>
        <dbReference type="SAM" id="Phobius"/>
    </source>
</evidence>
<protein>
    <submittedName>
        <fullName evidence="5">CX domain-containing protein</fullName>
    </submittedName>
</protein>
<keyword evidence="1" id="KW-0472">Membrane</keyword>
<feature type="domain" description="CX" evidence="3">
    <location>
        <begin position="166"/>
        <end position="211"/>
    </location>
</feature>
<dbReference type="PANTHER" id="PTHR47520">
    <property type="entry name" value="CX DOMAIN-CONTAINING PROTEIN-RELATED"/>
    <property type="match status" value="1"/>
</dbReference>
<organism evidence="4 5">
    <name type="scientific">Steinernema glaseri</name>
    <dbReference type="NCBI Taxonomy" id="37863"/>
    <lineage>
        <taxon>Eukaryota</taxon>
        <taxon>Metazoa</taxon>
        <taxon>Ecdysozoa</taxon>
        <taxon>Nematoda</taxon>
        <taxon>Chromadorea</taxon>
        <taxon>Rhabditida</taxon>
        <taxon>Tylenchina</taxon>
        <taxon>Panagrolaimomorpha</taxon>
        <taxon>Strongyloidoidea</taxon>
        <taxon>Steinernematidae</taxon>
        <taxon>Steinernema</taxon>
    </lineage>
</organism>
<dbReference type="AlphaFoldDB" id="A0A1I7Y9C3"/>
<proteinExistence type="predicted"/>
<dbReference type="WBParaSite" id="L893_g14070.t1">
    <property type="protein sequence ID" value="L893_g14070.t1"/>
    <property type="gene ID" value="L893_g14070"/>
</dbReference>
<name>A0A1I7Y9C3_9BILA</name>
<dbReference type="Proteomes" id="UP000095287">
    <property type="component" value="Unplaced"/>
</dbReference>
<feature type="chain" id="PRO_5009311890" evidence="2">
    <location>
        <begin position="19"/>
        <end position="282"/>
    </location>
</feature>
<feature type="transmembrane region" description="Helical" evidence="1">
    <location>
        <begin position="245"/>
        <end position="267"/>
    </location>
</feature>
<dbReference type="Pfam" id="PF01705">
    <property type="entry name" value="CX"/>
    <property type="match status" value="1"/>
</dbReference>
<evidence type="ECO:0000313" key="5">
    <source>
        <dbReference type="WBParaSite" id="L893_g14070.t1"/>
    </source>
</evidence>
<keyword evidence="1" id="KW-0812">Transmembrane</keyword>
<feature type="signal peptide" evidence="2">
    <location>
        <begin position="1"/>
        <end position="18"/>
    </location>
</feature>
<keyword evidence="2" id="KW-0732">Signal</keyword>
<accession>A0A1I7Y9C3</accession>